<accession>A0A7Z2GHA3</accession>
<feature type="transmembrane region" description="Helical" evidence="7">
    <location>
        <begin position="32"/>
        <end position="56"/>
    </location>
</feature>
<name>A0A7Z2GHA3_9BURK</name>
<dbReference type="InterPro" id="IPR022791">
    <property type="entry name" value="L-PG_synthase/AglD"/>
</dbReference>
<dbReference type="AlphaFoldDB" id="A0A7Z2GHA3"/>
<evidence type="ECO:0000256" key="6">
    <source>
        <dbReference type="SAM" id="MobiDB-lite"/>
    </source>
</evidence>
<evidence type="ECO:0008006" key="10">
    <source>
        <dbReference type="Google" id="ProtNLM"/>
    </source>
</evidence>
<feature type="transmembrane region" description="Helical" evidence="7">
    <location>
        <begin position="7"/>
        <end position="26"/>
    </location>
</feature>
<dbReference type="Pfam" id="PF03706">
    <property type="entry name" value="LPG_synthase_TM"/>
    <property type="match status" value="1"/>
</dbReference>
<evidence type="ECO:0000256" key="2">
    <source>
        <dbReference type="ARBA" id="ARBA00022475"/>
    </source>
</evidence>
<evidence type="ECO:0000256" key="3">
    <source>
        <dbReference type="ARBA" id="ARBA00022692"/>
    </source>
</evidence>
<evidence type="ECO:0000313" key="9">
    <source>
        <dbReference type="Proteomes" id="UP000433577"/>
    </source>
</evidence>
<proteinExistence type="predicted"/>
<reference evidence="8 9" key="1">
    <citation type="submission" date="2019-12" db="EMBL/GenBank/DDBJ databases">
        <title>Paraburkholderia acidiphila 7Q-K02 sp. nov and Paraburkholderia acidisoli DHF22 sp. nov., two strains isolated from forest soil.</title>
        <authorList>
            <person name="Gao Z."/>
            <person name="Qiu L."/>
        </authorList>
    </citation>
    <scope>NUCLEOTIDE SEQUENCE [LARGE SCALE GENOMIC DNA]</scope>
    <source>
        <strain evidence="8 9">DHF22</strain>
    </source>
</reference>
<keyword evidence="5 7" id="KW-0472">Membrane</keyword>
<evidence type="ECO:0000256" key="7">
    <source>
        <dbReference type="SAM" id="Phobius"/>
    </source>
</evidence>
<gene>
    <name evidence="8" type="ORF">FAZ98_08490</name>
</gene>
<feature type="transmembrane region" description="Helical" evidence="7">
    <location>
        <begin position="289"/>
        <end position="311"/>
    </location>
</feature>
<dbReference type="OrthoDB" id="594003at2"/>
<keyword evidence="3 7" id="KW-0812">Transmembrane</keyword>
<organism evidence="8 9">
    <name type="scientific">Paraburkholderia acidisoli</name>
    <dbReference type="NCBI Taxonomy" id="2571748"/>
    <lineage>
        <taxon>Bacteria</taxon>
        <taxon>Pseudomonadati</taxon>
        <taxon>Pseudomonadota</taxon>
        <taxon>Betaproteobacteria</taxon>
        <taxon>Burkholderiales</taxon>
        <taxon>Burkholderiaceae</taxon>
        <taxon>Paraburkholderia</taxon>
    </lineage>
</organism>
<dbReference type="Proteomes" id="UP000433577">
    <property type="component" value="Chromosome 1"/>
</dbReference>
<keyword evidence="2" id="KW-1003">Cell membrane</keyword>
<sequence>MTKRLRWLGLPVGIGVLIALVVHAGARDVLRVIGAAGPVLLWLVPFHALPLLLDAYAWRLLLERRVPLAFLWWIATVREAVNRLLPVVGVGGELVGIRLARWKFGDGANPANRANDAGAASVVTASVIVEVAVTIAVQYAFSALGLVVIVAATGSASSVRTAGAIGLALVLSLPLPVIAVMLLRRGGVFHAIERWAARLFGTAHPLMAGLDGRRLDADLDRLMSRTGLLCRAFAWQLAGYLLGAVETWWALALLGHAVSAGDALAIEAITQAVRHAAFMVPGGLGVQEAAVVLLAQLFGVGHEVALSLALVKRMREVVFGVLALLSWQVAELARARAGRGLGEVAGDAARGAGRAGLRPSPDAASVLAARRELPPSSAHSDHAARAASPAKAHGKRH</sequence>
<dbReference type="NCBIfam" id="TIGR03476">
    <property type="entry name" value="HpnL"/>
    <property type="match status" value="1"/>
</dbReference>
<keyword evidence="9" id="KW-1185">Reference proteome</keyword>
<dbReference type="EMBL" id="CP046913">
    <property type="protein sequence ID" value="QGZ61766.1"/>
    <property type="molecule type" value="Genomic_DNA"/>
</dbReference>
<feature type="transmembrane region" description="Helical" evidence="7">
    <location>
        <begin position="164"/>
        <end position="183"/>
    </location>
</feature>
<dbReference type="GO" id="GO:0005886">
    <property type="term" value="C:plasma membrane"/>
    <property type="evidence" value="ECO:0007669"/>
    <property type="project" value="UniProtKB-SubCell"/>
</dbReference>
<feature type="transmembrane region" description="Helical" evidence="7">
    <location>
        <begin position="228"/>
        <end position="251"/>
    </location>
</feature>
<feature type="transmembrane region" description="Helical" evidence="7">
    <location>
        <begin position="127"/>
        <end position="152"/>
    </location>
</feature>
<dbReference type="KEGG" id="pacs:FAZ98_08490"/>
<feature type="region of interest" description="Disordered" evidence="6">
    <location>
        <begin position="351"/>
        <end position="397"/>
    </location>
</feature>
<keyword evidence="4 7" id="KW-1133">Transmembrane helix</keyword>
<evidence type="ECO:0000256" key="1">
    <source>
        <dbReference type="ARBA" id="ARBA00004651"/>
    </source>
</evidence>
<evidence type="ECO:0000313" key="8">
    <source>
        <dbReference type="EMBL" id="QGZ61766.1"/>
    </source>
</evidence>
<feature type="compositionally biased region" description="Basic and acidic residues" evidence="6">
    <location>
        <begin position="369"/>
        <end position="384"/>
    </location>
</feature>
<evidence type="ECO:0000256" key="4">
    <source>
        <dbReference type="ARBA" id="ARBA00022989"/>
    </source>
</evidence>
<protein>
    <recommendedName>
        <fullName evidence="10">Lysylphosphatidylglycerol synthase-like protein</fullName>
    </recommendedName>
</protein>
<evidence type="ECO:0000256" key="5">
    <source>
        <dbReference type="ARBA" id="ARBA00023136"/>
    </source>
</evidence>
<comment type="subcellular location">
    <subcellularLocation>
        <location evidence="1">Cell membrane</location>
        <topology evidence="1">Multi-pass membrane protein</topology>
    </subcellularLocation>
</comment>